<keyword evidence="2" id="KW-1185">Reference proteome</keyword>
<gene>
    <name evidence="1" type="ORF">FA95DRAFT_1584438</name>
</gene>
<reference evidence="1" key="1">
    <citation type="submission" date="2021-02" db="EMBL/GenBank/DDBJ databases">
        <authorList>
            <consortium name="DOE Joint Genome Institute"/>
            <person name="Ahrendt S."/>
            <person name="Looney B.P."/>
            <person name="Miyauchi S."/>
            <person name="Morin E."/>
            <person name="Drula E."/>
            <person name="Courty P.E."/>
            <person name="Chicoki N."/>
            <person name="Fauchery L."/>
            <person name="Kohler A."/>
            <person name="Kuo A."/>
            <person name="Labutti K."/>
            <person name="Pangilinan J."/>
            <person name="Lipzen A."/>
            <person name="Riley R."/>
            <person name="Andreopoulos W."/>
            <person name="He G."/>
            <person name="Johnson J."/>
            <person name="Barry K.W."/>
            <person name="Grigoriev I.V."/>
            <person name="Nagy L."/>
            <person name="Hibbett D."/>
            <person name="Henrissat B."/>
            <person name="Matheny P.B."/>
            <person name="Labbe J."/>
            <person name="Martin F."/>
        </authorList>
    </citation>
    <scope>NUCLEOTIDE SEQUENCE</scope>
    <source>
        <strain evidence="1">FP105234-sp</strain>
    </source>
</reference>
<accession>A0ACB8RFQ6</accession>
<sequence>MKLKRINVLGLQETHLIPNHLASVHATYPRLLVFNSPDPDSAGATAGVAFAINKAITRTDNTRFIELVPGQAALLVLNWRETEATTILNIYAPNGAGEHPAFWQAVQDALQAHGITTKDLFGDFNLVEDEIDHTPTRSDRPAASKARTVYEWDQVIGCVPSDHDMISVRYAPVNATATGPGRWTMPLHLLTNTDFLSEIKDAGRKLESDITDAANSRTPTHNP</sequence>
<protein>
    <submittedName>
        <fullName evidence="1">Uncharacterized protein</fullName>
    </submittedName>
</protein>
<proteinExistence type="predicted"/>
<evidence type="ECO:0000313" key="2">
    <source>
        <dbReference type="Proteomes" id="UP000814033"/>
    </source>
</evidence>
<dbReference type="Proteomes" id="UP000814033">
    <property type="component" value="Unassembled WGS sequence"/>
</dbReference>
<organism evidence="1 2">
    <name type="scientific">Auriscalpium vulgare</name>
    <dbReference type="NCBI Taxonomy" id="40419"/>
    <lineage>
        <taxon>Eukaryota</taxon>
        <taxon>Fungi</taxon>
        <taxon>Dikarya</taxon>
        <taxon>Basidiomycota</taxon>
        <taxon>Agaricomycotina</taxon>
        <taxon>Agaricomycetes</taxon>
        <taxon>Russulales</taxon>
        <taxon>Auriscalpiaceae</taxon>
        <taxon>Auriscalpium</taxon>
    </lineage>
</organism>
<dbReference type="EMBL" id="MU276065">
    <property type="protein sequence ID" value="KAI0042466.1"/>
    <property type="molecule type" value="Genomic_DNA"/>
</dbReference>
<evidence type="ECO:0000313" key="1">
    <source>
        <dbReference type="EMBL" id="KAI0042466.1"/>
    </source>
</evidence>
<name>A0ACB8RFQ6_9AGAM</name>
<comment type="caution">
    <text evidence="1">The sequence shown here is derived from an EMBL/GenBank/DDBJ whole genome shotgun (WGS) entry which is preliminary data.</text>
</comment>
<reference evidence="1" key="2">
    <citation type="journal article" date="2022" name="New Phytol.">
        <title>Evolutionary transition to the ectomycorrhizal habit in the genomes of a hyperdiverse lineage of mushroom-forming fungi.</title>
        <authorList>
            <person name="Looney B."/>
            <person name="Miyauchi S."/>
            <person name="Morin E."/>
            <person name="Drula E."/>
            <person name="Courty P.E."/>
            <person name="Kohler A."/>
            <person name="Kuo A."/>
            <person name="LaButti K."/>
            <person name="Pangilinan J."/>
            <person name="Lipzen A."/>
            <person name="Riley R."/>
            <person name="Andreopoulos W."/>
            <person name="He G."/>
            <person name="Johnson J."/>
            <person name="Nolan M."/>
            <person name="Tritt A."/>
            <person name="Barry K.W."/>
            <person name="Grigoriev I.V."/>
            <person name="Nagy L.G."/>
            <person name="Hibbett D."/>
            <person name="Henrissat B."/>
            <person name="Matheny P.B."/>
            <person name="Labbe J."/>
            <person name="Martin F.M."/>
        </authorList>
    </citation>
    <scope>NUCLEOTIDE SEQUENCE</scope>
    <source>
        <strain evidence="1">FP105234-sp</strain>
    </source>
</reference>